<sequence>MTLHSTSNPSSIFEDGKLKPGIYKIQNIQTETYLDIEVHTRRVCCRPVKDIGEGRGLVR</sequence>
<reference evidence="1" key="2">
    <citation type="journal article" date="2020" name="Nat. Commun.">
        <title>Large-scale genome sequencing of mycorrhizal fungi provides insights into the early evolution of symbiotic traits.</title>
        <authorList>
            <person name="Miyauchi S."/>
            <person name="Kiss E."/>
            <person name="Kuo A."/>
            <person name="Drula E."/>
            <person name="Kohler A."/>
            <person name="Sanchez-Garcia M."/>
            <person name="Morin E."/>
            <person name="Andreopoulos B."/>
            <person name="Barry K.W."/>
            <person name="Bonito G."/>
            <person name="Buee M."/>
            <person name="Carver A."/>
            <person name="Chen C."/>
            <person name="Cichocki N."/>
            <person name="Clum A."/>
            <person name="Culley D."/>
            <person name="Crous P.W."/>
            <person name="Fauchery L."/>
            <person name="Girlanda M."/>
            <person name="Hayes R.D."/>
            <person name="Keri Z."/>
            <person name="LaButti K."/>
            <person name="Lipzen A."/>
            <person name="Lombard V."/>
            <person name="Magnuson J."/>
            <person name="Maillard F."/>
            <person name="Murat C."/>
            <person name="Nolan M."/>
            <person name="Ohm R.A."/>
            <person name="Pangilinan J."/>
            <person name="Pereira M.F."/>
            <person name="Perotto S."/>
            <person name="Peter M."/>
            <person name="Pfister S."/>
            <person name="Riley R."/>
            <person name="Sitrit Y."/>
            <person name="Stielow J.B."/>
            <person name="Szollosi G."/>
            <person name="Zifcakova L."/>
            <person name="Stursova M."/>
            <person name="Spatafora J.W."/>
            <person name="Tedersoo L."/>
            <person name="Vaario L.M."/>
            <person name="Yamada A."/>
            <person name="Yan M."/>
            <person name="Wang P."/>
            <person name="Xu J."/>
            <person name="Bruns T."/>
            <person name="Baldrian P."/>
            <person name="Vilgalys R."/>
            <person name="Dunand C."/>
            <person name="Henrissat B."/>
            <person name="Grigoriev I.V."/>
            <person name="Hibbett D."/>
            <person name="Nagy L.G."/>
            <person name="Martin F.M."/>
        </authorList>
    </citation>
    <scope>NUCLEOTIDE SEQUENCE</scope>
    <source>
        <strain evidence="1">P2</strain>
    </source>
</reference>
<comment type="caution">
    <text evidence="1">The sequence shown here is derived from an EMBL/GenBank/DDBJ whole genome shotgun (WGS) entry which is preliminary data.</text>
</comment>
<reference evidence="1" key="1">
    <citation type="submission" date="2019-10" db="EMBL/GenBank/DDBJ databases">
        <authorList>
            <consortium name="DOE Joint Genome Institute"/>
            <person name="Kuo A."/>
            <person name="Miyauchi S."/>
            <person name="Kiss E."/>
            <person name="Drula E."/>
            <person name="Kohler A."/>
            <person name="Sanchez-Garcia M."/>
            <person name="Andreopoulos B."/>
            <person name="Barry K.W."/>
            <person name="Bonito G."/>
            <person name="Buee M."/>
            <person name="Carver A."/>
            <person name="Chen C."/>
            <person name="Cichocki N."/>
            <person name="Clum A."/>
            <person name="Culley D."/>
            <person name="Crous P.W."/>
            <person name="Fauchery L."/>
            <person name="Girlanda M."/>
            <person name="Hayes R."/>
            <person name="Keri Z."/>
            <person name="Labutti K."/>
            <person name="Lipzen A."/>
            <person name="Lombard V."/>
            <person name="Magnuson J."/>
            <person name="Maillard F."/>
            <person name="Morin E."/>
            <person name="Murat C."/>
            <person name="Nolan M."/>
            <person name="Ohm R."/>
            <person name="Pangilinan J."/>
            <person name="Pereira M."/>
            <person name="Perotto S."/>
            <person name="Peter M."/>
            <person name="Riley R."/>
            <person name="Sitrit Y."/>
            <person name="Stielow B."/>
            <person name="Szollosi G."/>
            <person name="Zifcakova L."/>
            <person name="Stursova M."/>
            <person name="Spatafora J.W."/>
            <person name="Tedersoo L."/>
            <person name="Vaario L.-M."/>
            <person name="Yamada A."/>
            <person name="Yan M."/>
            <person name="Wang P."/>
            <person name="Xu J."/>
            <person name="Bruns T."/>
            <person name="Baldrian P."/>
            <person name="Vilgalys R."/>
            <person name="Henrissat B."/>
            <person name="Grigoriev I.V."/>
            <person name="Hibbett D."/>
            <person name="Nagy L.G."/>
            <person name="Martin F.M."/>
        </authorList>
    </citation>
    <scope>NUCLEOTIDE SEQUENCE</scope>
    <source>
        <strain evidence="1">P2</strain>
    </source>
</reference>
<keyword evidence="2" id="KW-1185">Reference proteome</keyword>
<accession>A0ACB6ZK90</accession>
<dbReference type="Proteomes" id="UP000886501">
    <property type="component" value="Unassembled WGS sequence"/>
</dbReference>
<name>A0ACB6ZK90_THEGA</name>
<gene>
    <name evidence="1" type="ORF">BDM02DRAFT_1745439</name>
</gene>
<organism evidence="1 2">
    <name type="scientific">Thelephora ganbajun</name>
    <name type="common">Ganba fungus</name>
    <dbReference type="NCBI Taxonomy" id="370292"/>
    <lineage>
        <taxon>Eukaryota</taxon>
        <taxon>Fungi</taxon>
        <taxon>Dikarya</taxon>
        <taxon>Basidiomycota</taxon>
        <taxon>Agaricomycotina</taxon>
        <taxon>Agaricomycetes</taxon>
        <taxon>Thelephorales</taxon>
        <taxon>Thelephoraceae</taxon>
        <taxon>Thelephora</taxon>
    </lineage>
</organism>
<dbReference type="EMBL" id="MU117993">
    <property type="protein sequence ID" value="KAF9649748.1"/>
    <property type="molecule type" value="Genomic_DNA"/>
</dbReference>
<evidence type="ECO:0000313" key="2">
    <source>
        <dbReference type="Proteomes" id="UP000886501"/>
    </source>
</evidence>
<evidence type="ECO:0000313" key="1">
    <source>
        <dbReference type="EMBL" id="KAF9649748.1"/>
    </source>
</evidence>
<proteinExistence type="predicted"/>
<protein>
    <submittedName>
        <fullName evidence="1">Uncharacterized protein</fullName>
    </submittedName>
</protein>